<dbReference type="RefSeq" id="WP_091292457.1">
    <property type="nucleotide sequence ID" value="NZ_FNON01000005.1"/>
</dbReference>
<dbReference type="InterPro" id="IPR057446">
    <property type="entry name" value="PH_bac"/>
</dbReference>
<dbReference type="Proteomes" id="UP000199515">
    <property type="component" value="Unassembled WGS sequence"/>
</dbReference>
<proteinExistence type="predicted"/>
<dbReference type="EMBL" id="FNON01000005">
    <property type="protein sequence ID" value="SDY36202.1"/>
    <property type="molecule type" value="Genomic_DNA"/>
</dbReference>
<sequence>MDRLLLTLAIAAFFVLCCWAMWRGWKRKARTQSVQVPVFADIPEDLGEPKLEDSGLYVSTTTAGNWQDRIVTRGAGVRSNATWRLYESGVAIERDGAQDFWIPAEAITGVRRSGAIAGKVMGMDGLLVLTWLAGDVPLDTGFRGDPDVYPQWIEAIHAKSEGSAS</sequence>
<name>A0A1H3J8G9_9PSEU</name>
<protein>
    <recommendedName>
        <fullName evidence="1">PH domain-containing protein</fullName>
    </recommendedName>
</protein>
<evidence type="ECO:0000259" key="1">
    <source>
        <dbReference type="Pfam" id="PF25362"/>
    </source>
</evidence>
<dbReference type="STRING" id="589385.SAMN05421504_105291"/>
<reference evidence="2 3" key="1">
    <citation type="submission" date="2016-10" db="EMBL/GenBank/DDBJ databases">
        <authorList>
            <person name="de Groot N.N."/>
        </authorList>
    </citation>
    <scope>NUCLEOTIDE SEQUENCE [LARGE SCALE GENOMIC DNA]</scope>
    <source>
        <strain evidence="2 3">CPCC 202699</strain>
    </source>
</reference>
<dbReference type="Pfam" id="PF25362">
    <property type="entry name" value="bPH_11"/>
    <property type="match status" value="1"/>
</dbReference>
<accession>A0A1H3J8G9</accession>
<feature type="domain" description="PH" evidence="1">
    <location>
        <begin position="37"/>
        <end position="156"/>
    </location>
</feature>
<gene>
    <name evidence="2" type="ORF">SAMN05421504_105291</name>
</gene>
<keyword evidence="3" id="KW-1185">Reference proteome</keyword>
<evidence type="ECO:0000313" key="3">
    <source>
        <dbReference type="Proteomes" id="UP000199515"/>
    </source>
</evidence>
<dbReference type="AlphaFoldDB" id="A0A1H3J8G9"/>
<organism evidence="2 3">
    <name type="scientific">Amycolatopsis xylanica</name>
    <dbReference type="NCBI Taxonomy" id="589385"/>
    <lineage>
        <taxon>Bacteria</taxon>
        <taxon>Bacillati</taxon>
        <taxon>Actinomycetota</taxon>
        <taxon>Actinomycetes</taxon>
        <taxon>Pseudonocardiales</taxon>
        <taxon>Pseudonocardiaceae</taxon>
        <taxon>Amycolatopsis</taxon>
    </lineage>
</organism>
<evidence type="ECO:0000313" key="2">
    <source>
        <dbReference type="EMBL" id="SDY36202.1"/>
    </source>
</evidence>
<dbReference type="OrthoDB" id="4774775at2"/>